<dbReference type="PROSITE" id="PS51186">
    <property type="entry name" value="GNAT"/>
    <property type="match status" value="1"/>
</dbReference>
<dbReference type="Pfam" id="PF17668">
    <property type="entry name" value="Acetyltransf_17"/>
    <property type="match status" value="1"/>
</dbReference>
<gene>
    <name evidence="5" type="ORF">METZ01_LOCUS69666</name>
</gene>
<dbReference type="Gene3D" id="3.40.630.30">
    <property type="match status" value="2"/>
</dbReference>
<dbReference type="SUPFAM" id="SSF55729">
    <property type="entry name" value="Acyl-CoA N-acyltransferases (Nat)"/>
    <property type="match status" value="1"/>
</dbReference>
<dbReference type="Pfam" id="PF13530">
    <property type="entry name" value="SCP2_2"/>
    <property type="match status" value="1"/>
</dbReference>
<dbReference type="SUPFAM" id="SSF55718">
    <property type="entry name" value="SCP-like"/>
    <property type="match status" value="1"/>
</dbReference>
<evidence type="ECO:0000256" key="3">
    <source>
        <dbReference type="ARBA" id="ARBA00023315"/>
    </source>
</evidence>
<evidence type="ECO:0000259" key="4">
    <source>
        <dbReference type="PROSITE" id="PS51186"/>
    </source>
</evidence>
<dbReference type="InterPro" id="IPR041380">
    <property type="entry name" value="Acetyltransf_17"/>
</dbReference>
<dbReference type="GO" id="GO:0030649">
    <property type="term" value="P:aminoglycoside antibiotic catabolic process"/>
    <property type="evidence" value="ECO:0007669"/>
    <property type="project" value="TreeGrafter"/>
</dbReference>
<dbReference type="NCBIfam" id="NF002367">
    <property type="entry name" value="PRK01346.1-4"/>
    <property type="match status" value="1"/>
</dbReference>
<dbReference type="InterPro" id="IPR036527">
    <property type="entry name" value="SCP2_sterol-bd_dom_sf"/>
</dbReference>
<organism evidence="5">
    <name type="scientific">marine metagenome</name>
    <dbReference type="NCBI Taxonomy" id="408172"/>
    <lineage>
        <taxon>unclassified sequences</taxon>
        <taxon>metagenomes</taxon>
        <taxon>ecological metagenomes</taxon>
    </lineage>
</organism>
<evidence type="ECO:0000256" key="1">
    <source>
        <dbReference type="ARBA" id="ARBA00009213"/>
    </source>
</evidence>
<dbReference type="Pfam" id="PF13527">
    <property type="entry name" value="Acetyltransf_9"/>
    <property type="match status" value="1"/>
</dbReference>
<dbReference type="InterPro" id="IPR051554">
    <property type="entry name" value="Acetyltransferase_Eis"/>
</dbReference>
<dbReference type="AlphaFoldDB" id="A0A381TL49"/>
<sequence>MTIELRPVTDDNFSEWRKTVRHGFGEHVHPDDIVRLRNERVELDRLVAAVDTQSNRIIGTGGADSYWLTVPGGEPVPMAGVAYMTTSVTHRRQGAFSNMMTYIHDAARERGDVISGLWASQSHLYGRFDYGLSINSYDWEIDPSFGEFSHFPTTNANNADIKVSFIDADEAEVVLPGIYERMHRQTTGSVNRTSGRWRYQLFDEERVRQGASPLFFAVCEEAGEQTGYVSYRMRRQGDSDMGTLEVVEQVSATEVAHAAIWRFLLDFDLVGNITAINRPSDDSLWWMLSDPRRLRRKSHDALWVRLLDIPKALEARTYNSDGILKIGLVSDVQPESAGTYVIEIDDSRGSVKKTTDKPDVVMTPADLSALYLGGISSGPLFEAGRINEITTGSLVKLTGMFNTDSAPWCAHYF</sequence>
<comment type="similarity">
    <text evidence="1">Belongs to the acetyltransferase Eis family.</text>
</comment>
<dbReference type="PANTHER" id="PTHR37817:SF1">
    <property type="entry name" value="N-ACETYLTRANSFERASE EIS"/>
    <property type="match status" value="1"/>
</dbReference>
<accession>A0A381TL49</accession>
<dbReference type="InterPro" id="IPR016181">
    <property type="entry name" value="Acyl_CoA_acyltransferase"/>
</dbReference>
<dbReference type="Gene3D" id="3.30.1050.10">
    <property type="entry name" value="SCP2 sterol-binding domain"/>
    <property type="match status" value="1"/>
</dbReference>
<keyword evidence="2" id="KW-0808">Transferase</keyword>
<evidence type="ECO:0000256" key="2">
    <source>
        <dbReference type="ARBA" id="ARBA00022679"/>
    </source>
</evidence>
<evidence type="ECO:0000313" key="5">
    <source>
        <dbReference type="EMBL" id="SVA16812.1"/>
    </source>
</evidence>
<feature type="domain" description="N-acetyltransferase" evidence="4">
    <location>
        <begin position="3"/>
        <end position="155"/>
    </location>
</feature>
<keyword evidence="3" id="KW-0012">Acyltransferase</keyword>
<dbReference type="InterPro" id="IPR022902">
    <property type="entry name" value="NAcTrfase_Eis"/>
</dbReference>
<dbReference type="InterPro" id="IPR025559">
    <property type="entry name" value="Eis_dom"/>
</dbReference>
<protein>
    <recommendedName>
        <fullName evidence="4">N-acetyltransferase domain-containing protein</fullName>
    </recommendedName>
</protein>
<dbReference type="EMBL" id="UINC01004782">
    <property type="protein sequence ID" value="SVA16812.1"/>
    <property type="molecule type" value="Genomic_DNA"/>
</dbReference>
<reference evidence="5" key="1">
    <citation type="submission" date="2018-05" db="EMBL/GenBank/DDBJ databases">
        <authorList>
            <person name="Lanie J.A."/>
            <person name="Ng W.-L."/>
            <person name="Kazmierczak K.M."/>
            <person name="Andrzejewski T.M."/>
            <person name="Davidsen T.M."/>
            <person name="Wayne K.J."/>
            <person name="Tettelin H."/>
            <person name="Glass J.I."/>
            <person name="Rusch D."/>
            <person name="Podicherti R."/>
            <person name="Tsui H.-C.T."/>
            <person name="Winkler M.E."/>
        </authorList>
    </citation>
    <scope>NUCLEOTIDE SEQUENCE</scope>
</reference>
<dbReference type="HAMAP" id="MF_01812">
    <property type="entry name" value="Eis"/>
    <property type="match status" value="1"/>
</dbReference>
<dbReference type="InterPro" id="IPR000182">
    <property type="entry name" value="GNAT_dom"/>
</dbReference>
<dbReference type="GO" id="GO:0034069">
    <property type="term" value="F:aminoglycoside N-acetyltransferase activity"/>
    <property type="evidence" value="ECO:0007669"/>
    <property type="project" value="TreeGrafter"/>
</dbReference>
<name>A0A381TL49_9ZZZZ</name>
<dbReference type="PANTHER" id="PTHR37817">
    <property type="entry name" value="N-ACETYLTRANSFERASE EIS"/>
    <property type="match status" value="1"/>
</dbReference>
<proteinExistence type="inferred from homology"/>